<feature type="domain" description="HTH tetR-type" evidence="6">
    <location>
        <begin position="4"/>
        <end position="64"/>
    </location>
</feature>
<dbReference type="InterPro" id="IPR004111">
    <property type="entry name" value="Repressor_TetR_C"/>
</dbReference>
<keyword evidence="8" id="KW-1185">Reference proteome</keyword>
<dbReference type="PROSITE" id="PS50977">
    <property type="entry name" value="HTH_TETR_2"/>
    <property type="match status" value="1"/>
</dbReference>
<evidence type="ECO:0000256" key="4">
    <source>
        <dbReference type="ARBA" id="ARBA00023163"/>
    </source>
</evidence>
<keyword evidence="4" id="KW-0804">Transcription</keyword>
<dbReference type="InterPro" id="IPR001647">
    <property type="entry name" value="HTH_TetR"/>
</dbReference>
<dbReference type="RefSeq" id="WP_312923791.1">
    <property type="nucleotide sequence ID" value="NZ_BAABIX010000023.1"/>
</dbReference>
<comment type="caution">
    <text evidence="7">The sequence shown here is derived from an EMBL/GenBank/DDBJ whole genome shotgun (WGS) entry which is preliminary data.</text>
</comment>
<organism evidence="7 8">
    <name type="scientific">Thermocatellispora tengchongensis</name>
    <dbReference type="NCBI Taxonomy" id="1073253"/>
    <lineage>
        <taxon>Bacteria</taxon>
        <taxon>Bacillati</taxon>
        <taxon>Actinomycetota</taxon>
        <taxon>Actinomycetes</taxon>
        <taxon>Streptosporangiales</taxon>
        <taxon>Streptosporangiaceae</taxon>
        <taxon>Thermocatellispora</taxon>
    </lineage>
</organism>
<dbReference type="InterPro" id="IPR009057">
    <property type="entry name" value="Homeodomain-like_sf"/>
</dbReference>
<dbReference type="Gene3D" id="1.10.10.60">
    <property type="entry name" value="Homeodomain-like"/>
    <property type="match status" value="1"/>
</dbReference>
<keyword evidence="2" id="KW-0805">Transcription regulation</keyword>
<sequence length="201" mass="22141">MANERRRGEIVTTALHLLDEGGADAVSLRAVAERMGVRLNTVSWHVKTKGRLLELMADAIMARIPLDDLPPAPADRFTELVRRYRRALLAFRDGARVVAGTYAAEEHTLRAAEVMVETLLECGLDEREAAWTTWTAVYFTLGLTQEEQGAPAAVGDVLRTAVTADAHPALARVLGHLAGGTFEERFEFGLNLISRPLRERP</sequence>
<evidence type="ECO:0000256" key="3">
    <source>
        <dbReference type="ARBA" id="ARBA00023125"/>
    </source>
</evidence>
<dbReference type="Gene3D" id="1.10.357.10">
    <property type="entry name" value="Tetracycline Repressor, domain 2"/>
    <property type="match status" value="1"/>
</dbReference>
<dbReference type="PANTHER" id="PTHR30055:SF151">
    <property type="entry name" value="TRANSCRIPTIONAL REGULATORY PROTEIN"/>
    <property type="match status" value="1"/>
</dbReference>
<evidence type="ECO:0000313" key="8">
    <source>
        <dbReference type="Proteomes" id="UP000578449"/>
    </source>
</evidence>
<accession>A0A840NWZ8</accession>
<evidence type="ECO:0000256" key="1">
    <source>
        <dbReference type="ARBA" id="ARBA00022491"/>
    </source>
</evidence>
<dbReference type="PRINTS" id="PR00400">
    <property type="entry name" value="TETREPRESSOR"/>
</dbReference>
<dbReference type="SUPFAM" id="SSF46689">
    <property type="entry name" value="Homeodomain-like"/>
    <property type="match status" value="1"/>
</dbReference>
<evidence type="ECO:0000313" key="7">
    <source>
        <dbReference type="EMBL" id="MBB5131319.1"/>
    </source>
</evidence>
<dbReference type="Pfam" id="PF02909">
    <property type="entry name" value="TetR_C_1"/>
    <property type="match status" value="1"/>
</dbReference>
<evidence type="ECO:0000259" key="6">
    <source>
        <dbReference type="PROSITE" id="PS50977"/>
    </source>
</evidence>
<dbReference type="InterPro" id="IPR036271">
    <property type="entry name" value="Tet_transcr_reg_TetR-rel_C_sf"/>
</dbReference>
<keyword evidence="1" id="KW-0678">Repressor</keyword>
<evidence type="ECO:0000256" key="5">
    <source>
        <dbReference type="PROSITE-ProRule" id="PRU00335"/>
    </source>
</evidence>
<dbReference type="InterPro" id="IPR050109">
    <property type="entry name" value="HTH-type_TetR-like_transc_reg"/>
</dbReference>
<dbReference type="SUPFAM" id="SSF48498">
    <property type="entry name" value="Tetracyclin repressor-like, C-terminal domain"/>
    <property type="match status" value="1"/>
</dbReference>
<dbReference type="InterPro" id="IPR003012">
    <property type="entry name" value="Tet_transcr_reg_TetR"/>
</dbReference>
<keyword evidence="3 5" id="KW-0238">DNA-binding</keyword>
<dbReference type="EMBL" id="JACHGN010000002">
    <property type="protein sequence ID" value="MBB5131319.1"/>
    <property type="molecule type" value="Genomic_DNA"/>
</dbReference>
<dbReference type="GO" id="GO:0000976">
    <property type="term" value="F:transcription cis-regulatory region binding"/>
    <property type="evidence" value="ECO:0007669"/>
    <property type="project" value="TreeGrafter"/>
</dbReference>
<proteinExistence type="predicted"/>
<protein>
    <submittedName>
        <fullName evidence="7">TetR/AcrR family tetracycline transcriptional repressor</fullName>
    </submittedName>
</protein>
<reference evidence="7 8" key="1">
    <citation type="submission" date="2020-08" db="EMBL/GenBank/DDBJ databases">
        <title>Genomic Encyclopedia of Type Strains, Phase IV (KMG-IV): sequencing the most valuable type-strain genomes for metagenomic binning, comparative biology and taxonomic classification.</title>
        <authorList>
            <person name="Goeker M."/>
        </authorList>
    </citation>
    <scope>NUCLEOTIDE SEQUENCE [LARGE SCALE GENOMIC DNA]</scope>
    <source>
        <strain evidence="7 8">DSM 45615</strain>
    </source>
</reference>
<dbReference type="GO" id="GO:0045892">
    <property type="term" value="P:negative regulation of DNA-templated transcription"/>
    <property type="evidence" value="ECO:0007669"/>
    <property type="project" value="InterPro"/>
</dbReference>
<name>A0A840NWZ8_9ACTN</name>
<dbReference type="GO" id="GO:0046677">
    <property type="term" value="P:response to antibiotic"/>
    <property type="evidence" value="ECO:0007669"/>
    <property type="project" value="InterPro"/>
</dbReference>
<dbReference type="PANTHER" id="PTHR30055">
    <property type="entry name" value="HTH-TYPE TRANSCRIPTIONAL REGULATOR RUTR"/>
    <property type="match status" value="1"/>
</dbReference>
<feature type="DNA-binding region" description="H-T-H motif" evidence="5">
    <location>
        <begin position="27"/>
        <end position="46"/>
    </location>
</feature>
<dbReference type="AlphaFoldDB" id="A0A840NWZ8"/>
<dbReference type="Pfam" id="PF00440">
    <property type="entry name" value="TetR_N"/>
    <property type="match status" value="1"/>
</dbReference>
<evidence type="ECO:0000256" key="2">
    <source>
        <dbReference type="ARBA" id="ARBA00023015"/>
    </source>
</evidence>
<dbReference type="Proteomes" id="UP000578449">
    <property type="component" value="Unassembled WGS sequence"/>
</dbReference>
<gene>
    <name evidence="7" type="ORF">HNP84_001025</name>
</gene>
<dbReference type="GO" id="GO:0003700">
    <property type="term" value="F:DNA-binding transcription factor activity"/>
    <property type="evidence" value="ECO:0007669"/>
    <property type="project" value="TreeGrafter"/>
</dbReference>